<dbReference type="Gene3D" id="3.80.10.10">
    <property type="entry name" value="Ribonuclease Inhibitor"/>
    <property type="match status" value="1"/>
</dbReference>
<evidence type="ECO:0000313" key="2">
    <source>
        <dbReference type="EMBL" id="KAG0559514.1"/>
    </source>
</evidence>
<sequence>MGTITMANSAAAALLSLQMMGTKSSRVQGLKRRVLLAEDDDTARVRSRINKTVAAAVTLVEEKLCLCDVLPEDVLAQCLSHLDSFQDMASASRVCKRWREGIRQALACQPKLSFAGWRPDDAAISRLVEGAGSLKELNLSNGRWGCRITDAGLLQISLAKCCPNLTSISLWGVTAITDDGVVKLVTEAVSLEHFNVGGTFITDISILAVASHCKLLKSMNLWCCRHVTEIGLLALVESCPNLASINVWGMSISPICRRRLKLLNPKLQLKPLAEDPV</sequence>
<dbReference type="Proteomes" id="UP000822688">
    <property type="component" value="Chromosome 10"/>
</dbReference>
<dbReference type="InterPro" id="IPR001810">
    <property type="entry name" value="F-box_dom"/>
</dbReference>
<dbReference type="InterPro" id="IPR057207">
    <property type="entry name" value="FBXL15_LRR"/>
</dbReference>
<dbReference type="Pfam" id="PF12937">
    <property type="entry name" value="F-box-like"/>
    <property type="match status" value="1"/>
</dbReference>
<dbReference type="SUPFAM" id="SSF52047">
    <property type="entry name" value="RNI-like"/>
    <property type="match status" value="1"/>
</dbReference>
<dbReference type="GO" id="GO:0031146">
    <property type="term" value="P:SCF-dependent proteasomal ubiquitin-dependent protein catabolic process"/>
    <property type="evidence" value="ECO:0007669"/>
    <property type="project" value="TreeGrafter"/>
</dbReference>
<dbReference type="InterPro" id="IPR006553">
    <property type="entry name" value="Leu-rich_rpt_Cys-con_subtyp"/>
</dbReference>
<comment type="caution">
    <text evidence="2">The sequence shown here is derived from an EMBL/GenBank/DDBJ whole genome shotgun (WGS) entry which is preliminary data.</text>
</comment>
<accession>A0A8T0GMR0</accession>
<dbReference type="PANTHER" id="PTHR13318">
    <property type="entry name" value="PARTNER OF PAIRED, ISOFORM B-RELATED"/>
    <property type="match status" value="1"/>
</dbReference>
<proteinExistence type="predicted"/>
<dbReference type="InterPro" id="IPR032675">
    <property type="entry name" value="LRR_dom_sf"/>
</dbReference>
<dbReference type="EMBL" id="CM026431">
    <property type="protein sequence ID" value="KAG0559514.1"/>
    <property type="molecule type" value="Genomic_DNA"/>
</dbReference>
<dbReference type="Pfam" id="PF25372">
    <property type="entry name" value="DUF7885"/>
    <property type="match status" value="1"/>
</dbReference>
<keyword evidence="3" id="KW-1185">Reference proteome</keyword>
<name>A0A8T0GMR0_CERPU</name>
<dbReference type="SMART" id="SM00367">
    <property type="entry name" value="LRR_CC"/>
    <property type="match status" value="4"/>
</dbReference>
<organism evidence="2 3">
    <name type="scientific">Ceratodon purpureus</name>
    <name type="common">Fire moss</name>
    <name type="synonym">Dicranum purpureum</name>
    <dbReference type="NCBI Taxonomy" id="3225"/>
    <lineage>
        <taxon>Eukaryota</taxon>
        <taxon>Viridiplantae</taxon>
        <taxon>Streptophyta</taxon>
        <taxon>Embryophyta</taxon>
        <taxon>Bryophyta</taxon>
        <taxon>Bryophytina</taxon>
        <taxon>Bryopsida</taxon>
        <taxon>Dicranidae</taxon>
        <taxon>Pseudoditrichales</taxon>
        <taxon>Ditrichaceae</taxon>
        <taxon>Ceratodon</taxon>
    </lineage>
</organism>
<dbReference type="InterPro" id="IPR036047">
    <property type="entry name" value="F-box-like_dom_sf"/>
</dbReference>
<evidence type="ECO:0000259" key="1">
    <source>
        <dbReference type="SMART" id="SM00256"/>
    </source>
</evidence>
<gene>
    <name evidence="2" type="ORF">KC19_10G111100</name>
</gene>
<evidence type="ECO:0000313" key="3">
    <source>
        <dbReference type="Proteomes" id="UP000822688"/>
    </source>
</evidence>
<reference evidence="2" key="1">
    <citation type="submission" date="2020-06" db="EMBL/GenBank/DDBJ databases">
        <title>WGS assembly of Ceratodon purpureus strain R40.</title>
        <authorList>
            <person name="Carey S.B."/>
            <person name="Jenkins J."/>
            <person name="Shu S."/>
            <person name="Lovell J.T."/>
            <person name="Sreedasyam A."/>
            <person name="Maumus F."/>
            <person name="Tiley G.P."/>
            <person name="Fernandez-Pozo N."/>
            <person name="Barry K."/>
            <person name="Chen C."/>
            <person name="Wang M."/>
            <person name="Lipzen A."/>
            <person name="Daum C."/>
            <person name="Saski C.A."/>
            <person name="Payton A.C."/>
            <person name="Mcbreen J.C."/>
            <person name="Conrad R.E."/>
            <person name="Kollar L.M."/>
            <person name="Olsson S."/>
            <person name="Huttunen S."/>
            <person name="Landis J.B."/>
            <person name="Wickett N.J."/>
            <person name="Johnson M.G."/>
            <person name="Rensing S.A."/>
            <person name="Grimwood J."/>
            <person name="Schmutz J."/>
            <person name="Mcdaniel S.F."/>
        </authorList>
    </citation>
    <scope>NUCLEOTIDE SEQUENCE</scope>
    <source>
        <strain evidence="2">R40</strain>
    </source>
</reference>
<dbReference type="AlphaFoldDB" id="A0A8T0GMR0"/>
<dbReference type="GO" id="GO:0019005">
    <property type="term" value="C:SCF ubiquitin ligase complex"/>
    <property type="evidence" value="ECO:0007669"/>
    <property type="project" value="TreeGrafter"/>
</dbReference>
<feature type="domain" description="F-box" evidence="1">
    <location>
        <begin position="70"/>
        <end position="111"/>
    </location>
</feature>
<protein>
    <recommendedName>
        <fullName evidence="1">F-box domain-containing protein</fullName>
    </recommendedName>
</protein>
<dbReference type="SMART" id="SM00256">
    <property type="entry name" value="FBOX"/>
    <property type="match status" value="1"/>
</dbReference>
<dbReference type="SUPFAM" id="SSF81383">
    <property type="entry name" value="F-box domain"/>
    <property type="match status" value="1"/>
</dbReference>